<dbReference type="EMBL" id="JANBUJ010000478">
    <property type="protein sequence ID" value="KAJ2771789.1"/>
    <property type="molecule type" value="Genomic_DNA"/>
</dbReference>
<accession>A0ACC1K2P3</accession>
<reference evidence="1" key="1">
    <citation type="submission" date="2022-07" db="EMBL/GenBank/DDBJ databases">
        <title>Phylogenomic reconstructions and comparative analyses of Kickxellomycotina fungi.</title>
        <authorList>
            <person name="Reynolds N.K."/>
            <person name="Stajich J.E."/>
            <person name="Barry K."/>
            <person name="Grigoriev I.V."/>
            <person name="Crous P."/>
            <person name="Smith M.E."/>
        </authorList>
    </citation>
    <scope>NUCLEOTIDE SEQUENCE</scope>
    <source>
        <strain evidence="1">CBS 109366</strain>
    </source>
</reference>
<name>A0ACC1K2P3_9FUNG</name>
<proteinExistence type="predicted"/>
<organism evidence="1 2">
    <name type="scientific">Coemansia nantahalensis</name>
    <dbReference type="NCBI Taxonomy" id="2789366"/>
    <lineage>
        <taxon>Eukaryota</taxon>
        <taxon>Fungi</taxon>
        <taxon>Fungi incertae sedis</taxon>
        <taxon>Zoopagomycota</taxon>
        <taxon>Kickxellomycotina</taxon>
        <taxon>Kickxellomycetes</taxon>
        <taxon>Kickxellales</taxon>
        <taxon>Kickxellaceae</taxon>
        <taxon>Coemansia</taxon>
    </lineage>
</organism>
<dbReference type="Proteomes" id="UP001140234">
    <property type="component" value="Unassembled WGS sequence"/>
</dbReference>
<keyword evidence="1" id="KW-0240">DNA-directed RNA polymerase</keyword>
<dbReference type="EC" id="2.7.7.6" evidence="1"/>
<feature type="non-terminal residue" evidence="1">
    <location>
        <position position="301"/>
    </location>
</feature>
<evidence type="ECO:0000313" key="2">
    <source>
        <dbReference type="Proteomes" id="UP001140234"/>
    </source>
</evidence>
<protein>
    <submittedName>
        <fullName evidence="1">DNA-directed RNA polymerase III complex subunit Rpc2</fullName>
        <ecNumber evidence="1">2.7.7.6</ecNumber>
    </submittedName>
</protein>
<comment type="caution">
    <text evidence="1">The sequence shown here is derived from an EMBL/GenBank/DDBJ whole genome shotgun (WGS) entry which is preliminary data.</text>
</comment>
<evidence type="ECO:0000313" key="1">
    <source>
        <dbReference type="EMBL" id="KAJ2771789.1"/>
    </source>
</evidence>
<gene>
    <name evidence="1" type="primary">rpc2_1</name>
    <name evidence="1" type="ORF">IWQ57_002052</name>
</gene>
<sequence>MDVDGQIGGDPLMHQRLGAGGQRSVEELLGAGLGMDVDVKRLSDPIPTIEDKWQLLPAFLRVKGLVKQHIDSFNYFIEVDLKKIVKANELVTSDIDPRFYLKYTGIRVGRPERTDADAADRTITPHECRLRDLTYAAPVMVDIEYTRGKSRVIRKGVVIGRMPIMLRSSHCVLAGASDAEMALMQECPLDPGGYFIVRGTEKVILVQEQMSKNRIIVNTDSKGFINANVTSSTHERKSNTYVCMKKGRLYLKHNMIAEDIPLVVAMRAMGMTSDKEIAQLIAGVDPFYLDLLSPTLEEGAA</sequence>
<keyword evidence="1" id="KW-0808">Transferase</keyword>
<keyword evidence="1" id="KW-0548">Nucleotidyltransferase</keyword>
<keyword evidence="2" id="KW-1185">Reference proteome</keyword>
<keyword evidence="1" id="KW-0804">Transcription</keyword>